<name>A0A1G7AB46_9RHOB</name>
<keyword evidence="2" id="KW-1133">Transmembrane helix</keyword>
<dbReference type="STRING" id="282683.SAMN04488105_10141"/>
<dbReference type="Pfam" id="PF07332">
    <property type="entry name" value="Phage_holin_3_6"/>
    <property type="match status" value="1"/>
</dbReference>
<dbReference type="RefSeq" id="WP_089954032.1">
    <property type="nucleotide sequence ID" value="NZ_FNAV01000001.1"/>
</dbReference>
<sequence length="119" mass="12333">MFYALELRLRLFVRQLVFGALALVCVIVAAVFFTDAALVALAEAYDLLIAMLVVGAGYLVLAILLLLFARRPRVAVPPPTPAMNIAALLEAFLAGRAAGGAAGTSGSGTSQAGTPRDDD</sequence>
<dbReference type="AlphaFoldDB" id="A0A1G7AB46"/>
<feature type="transmembrane region" description="Helical" evidence="2">
    <location>
        <begin position="12"/>
        <end position="41"/>
    </location>
</feature>
<evidence type="ECO:0000256" key="1">
    <source>
        <dbReference type="SAM" id="MobiDB-lite"/>
    </source>
</evidence>
<protein>
    <submittedName>
        <fullName evidence="3">Putative Holin-X, holin superfamily III</fullName>
    </submittedName>
</protein>
<dbReference type="Proteomes" id="UP000198994">
    <property type="component" value="Unassembled WGS sequence"/>
</dbReference>
<evidence type="ECO:0000256" key="2">
    <source>
        <dbReference type="SAM" id="Phobius"/>
    </source>
</evidence>
<keyword evidence="4" id="KW-1185">Reference proteome</keyword>
<accession>A0A1G7AB46</accession>
<evidence type="ECO:0000313" key="3">
    <source>
        <dbReference type="EMBL" id="SDE12021.1"/>
    </source>
</evidence>
<keyword evidence="2" id="KW-0812">Transmembrane</keyword>
<proteinExistence type="predicted"/>
<feature type="region of interest" description="Disordered" evidence="1">
    <location>
        <begin position="98"/>
        <end position="119"/>
    </location>
</feature>
<keyword evidence="2" id="KW-0472">Membrane</keyword>
<gene>
    <name evidence="3" type="ORF">SAMN04488105_10141</name>
</gene>
<dbReference type="InterPro" id="IPR009937">
    <property type="entry name" value="Phage_holin_3_6"/>
</dbReference>
<evidence type="ECO:0000313" key="4">
    <source>
        <dbReference type="Proteomes" id="UP000198994"/>
    </source>
</evidence>
<feature type="compositionally biased region" description="Low complexity" evidence="1">
    <location>
        <begin position="107"/>
        <end position="119"/>
    </location>
</feature>
<feature type="transmembrane region" description="Helical" evidence="2">
    <location>
        <begin position="47"/>
        <end position="69"/>
    </location>
</feature>
<reference evidence="4" key="1">
    <citation type="submission" date="2016-10" db="EMBL/GenBank/DDBJ databases">
        <authorList>
            <person name="Varghese N."/>
            <person name="Submissions S."/>
        </authorList>
    </citation>
    <scope>NUCLEOTIDE SEQUENCE [LARGE SCALE GENOMIC DNA]</scope>
    <source>
        <strain evidence="4">DSM 10146</strain>
    </source>
</reference>
<dbReference type="EMBL" id="FNAV01000001">
    <property type="protein sequence ID" value="SDE12021.1"/>
    <property type="molecule type" value="Genomic_DNA"/>
</dbReference>
<organism evidence="3 4">
    <name type="scientific">Salipiger thiooxidans</name>
    <dbReference type="NCBI Taxonomy" id="282683"/>
    <lineage>
        <taxon>Bacteria</taxon>
        <taxon>Pseudomonadati</taxon>
        <taxon>Pseudomonadota</taxon>
        <taxon>Alphaproteobacteria</taxon>
        <taxon>Rhodobacterales</taxon>
        <taxon>Roseobacteraceae</taxon>
        <taxon>Salipiger</taxon>
    </lineage>
</organism>